<dbReference type="EMBL" id="SDMP01000016">
    <property type="protein sequence ID" value="RYR02173.1"/>
    <property type="molecule type" value="Genomic_DNA"/>
</dbReference>
<dbReference type="PANTHER" id="PTHR46328">
    <property type="entry name" value="FAR-RED IMPAIRED RESPONSIVE (FAR1) FAMILY PROTEIN-RELATED"/>
    <property type="match status" value="1"/>
</dbReference>
<keyword evidence="3" id="KW-1185">Reference proteome</keyword>
<comment type="caution">
    <text evidence="2">The sequence shown here is derived from an EMBL/GenBank/DDBJ whole genome shotgun (WGS) entry which is preliminary data.</text>
</comment>
<proteinExistence type="predicted"/>
<evidence type="ECO:0000313" key="2">
    <source>
        <dbReference type="EMBL" id="RYR02173.1"/>
    </source>
</evidence>
<name>A0A444YJP1_ARAHY</name>
<gene>
    <name evidence="2" type="ORF">Ahy_B06g081000</name>
</gene>
<dbReference type="InterPro" id="IPR004330">
    <property type="entry name" value="FAR1_DNA_bnd_dom"/>
</dbReference>
<accession>A0A444YJP1</accession>
<evidence type="ECO:0000259" key="1">
    <source>
        <dbReference type="Pfam" id="PF03101"/>
    </source>
</evidence>
<dbReference type="PANTHER" id="PTHR46328:SF26">
    <property type="entry name" value="FAR1 DNA-BINDING DOMAIN PROTEIN"/>
    <property type="match status" value="1"/>
</dbReference>
<dbReference type="AlphaFoldDB" id="A0A444YJP1"/>
<organism evidence="2 3">
    <name type="scientific">Arachis hypogaea</name>
    <name type="common">Peanut</name>
    <dbReference type="NCBI Taxonomy" id="3818"/>
    <lineage>
        <taxon>Eukaryota</taxon>
        <taxon>Viridiplantae</taxon>
        <taxon>Streptophyta</taxon>
        <taxon>Embryophyta</taxon>
        <taxon>Tracheophyta</taxon>
        <taxon>Spermatophyta</taxon>
        <taxon>Magnoliopsida</taxon>
        <taxon>eudicotyledons</taxon>
        <taxon>Gunneridae</taxon>
        <taxon>Pentapetalae</taxon>
        <taxon>rosids</taxon>
        <taxon>fabids</taxon>
        <taxon>Fabales</taxon>
        <taxon>Fabaceae</taxon>
        <taxon>Papilionoideae</taxon>
        <taxon>50 kb inversion clade</taxon>
        <taxon>dalbergioids sensu lato</taxon>
        <taxon>Dalbergieae</taxon>
        <taxon>Pterocarpus clade</taxon>
        <taxon>Arachis</taxon>
    </lineage>
</organism>
<evidence type="ECO:0000313" key="3">
    <source>
        <dbReference type="Proteomes" id="UP000289738"/>
    </source>
</evidence>
<dbReference type="Pfam" id="PF03101">
    <property type="entry name" value="FAR1"/>
    <property type="match status" value="1"/>
</dbReference>
<sequence length="197" mass="22812">MASPFPSRERRVARDEDTLGGVRVAEEVEMYDGADHGVGSVEGEGFAGMESDEYDLQEDGQNTTIMQRAMSTMGMRLNWKTIWPVSEECSIDFLNLSEEEVLRFNFAAIDIAFEFYQQYAKHHGFGARRSKSEKRGEVRIRQEFVCHRQGYRSPKFYSMPNRQRPRADTRCGCPARMLLCRDDESGRWNVAYFFRCA</sequence>
<dbReference type="Proteomes" id="UP000289738">
    <property type="component" value="Chromosome B06"/>
</dbReference>
<feature type="domain" description="FAR1" evidence="1">
    <location>
        <begin position="114"/>
        <end position="193"/>
    </location>
</feature>
<protein>
    <recommendedName>
        <fullName evidence="1">FAR1 domain-containing protein</fullName>
    </recommendedName>
</protein>
<reference evidence="2 3" key="1">
    <citation type="submission" date="2019-01" db="EMBL/GenBank/DDBJ databases">
        <title>Sequencing of cultivated peanut Arachis hypogaea provides insights into genome evolution and oil improvement.</title>
        <authorList>
            <person name="Chen X."/>
        </authorList>
    </citation>
    <scope>NUCLEOTIDE SEQUENCE [LARGE SCALE GENOMIC DNA]</scope>
    <source>
        <strain evidence="3">cv. Fuhuasheng</strain>
        <tissue evidence="2">Leaves</tissue>
    </source>
</reference>